<dbReference type="GO" id="GO:0005737">
    <property type="term" value="C:cytoplasm"/>
    <property type="evidence" value="ECO:0007669"/>
    <property type="project" value="TreeGrafter"/>
</dbReference>
<dbReference type="GO" id="GO:0005634">
    <property type="term" value="C:nucleus"/>
    <property type="evidence" value="ECO:0007669"/>
    <property type="project" value="UniProtKB-SubCell"/>
</dbReference>
<dbReference type="OrthoDB" id="26399at2759"/>
<evidence type="ECO:0000256" key="3">
    <source>
        <dbReference type="ARBA" id="ARBA00022448"/>
    </source>
</evidence>
<keyword evidence="8" id="KW-1185">Reference proteome</keyword>
<keyword evidence="5" id="KW-0539">Nucleus</keyword>
<dbReference type="PANTHER" id="PTHR11223">
    <property type="entry name" value="EXPORTIN 1/5"/>
    <property type="match status" value="1"/>
</dbReference>
<evidence type="ECO:0000256" key="4">
    <source>
        <dbReference type="ARBA" id="ARBA00022927"/>
    </source>
</evidence>
<dbReference type="RefSeq" id="XP_068359711.1">
    <property type="nucleotide sequence ID" value="XM_068504324.1"/>
</dbReference>
<accession>A0A1J4K5A8</accession>
<dbReference type="InterPro" id="IPR045065">
    <property type="entry name" value="XPO1/5"/>
</dbReference>
<evidence type="ECO:0000256" key="5">
    <source>
        <dbReference type="ARBA" id="ARBA00023242"/>
    </source>
</evidence>
<comment type="similarity">
    <text evidence="2">Belongs to the exportin family.</text>
</comment>
<comment type="caution">
    <text evidence="7">The sequence shown here is derived from an EMBL/GenBank/DDBJ whole genome shotgun (WGS) entry which is preliminary data.</text>
</comment>
<dbReference type="InterPro" id="IPR014877">
    <property type="entry name" value="XPO1_C_dom"/>
</dbReference>
<sequence length="891" mass="100693">MATPDQQILELDALLNQNVQQGIVQVTNLISMPNGLSYVPIIFNLAKNQYLVSAAIKILDNHIKTNWAALSQSDREEFRGFVTTSISNCPDNPGIKSQLYEVLVQIAIRSYPEEWPGYIDDVIDSLEFIQFSYFLDALESSPINILPSQRKAAIIQSLVANSQSISQALISNYQISDDALRKFIKYLKWDVLSKVNTNCIIFTQDPLAFGPLCSVLLIDELPEDFIHASFNTISQLEVTDASLFVRVVPVLQKYLSILEQEQYFPALNNVHMKLLEIDFMELLHYWEPFVVTIFAQFQKSGGIAPRFNLHFQVLSKIREYVIFHMIQPPNFIIPEVTPPTNDQSQRDNYNDMRSIILSFITMTPKEVLEAFQTGLQFLRTNYDENGFLSIIWALGCISGATNSQLESIFVVESMKFVLEIFKKPNINKPVVASSFLFLASAYARAQKLTPQFIDVTITLAIQALDSVKTQKIAANALLSITKHGSSLISRIPPGLIEIIGGAPIPADTFCIICEAAARLYLHKGKIDPIVQILVNRWNVVSSANELNFDVVREQQIIMNGFVGIARVSKEAMEKIVVKFRQLLINITGVFGKNLLDLYTENGYDAIHREDFRFMSGFIQAEIILFTELGFKDCGDVLTMYSEMPDDLKIPESLSLTEALFKSEIEPKIVQGLHETVIKPTIEMITSSPGEYPAFSELLPRVMNALSQSYFEATDSDDIQYLLNALLENNHVTVLNAIKALDTCVEKADLKLIDEPRNAFFRTFLGPIVYRLMVLLTDQSRSYCYAPSMRLLYKLYDFIGTGKLRCQLFPDVENVPGMAAYIATMTVQDFPLVTVPEIAALAGYLFQKMPIEKFEELLAQYVARVRQTTPGETLNYLRLQSFKDSFADFIYT</sequence>
<dbReference type="VEuPathDB" id="TrichDB:TRFO_25395"/>
<keyword evidence="3" id="KW-0813">Transport</keyword>
<dbReference type="GO" id="GO:0005049">
    <property type="term" value="F:nuclear export signal receptor activity"/>
    <property type="evidence" value="ECO:0007669"/>
    <property type="project" value="InterPro"/>
</dbReference>
<dbReference type="GO" id="GO:0000055">
    <property type="term" value="P:ribosomal large subunit export from nucleus"/>
    <property type="evidence" value="ECO:0007669"/>
    <property type="project" value="TreeGrafter"/>
</dbReference>
<evidence type="ECO:0000313" key="8">
    <source>
        <dbReference type="Proteomes" id="UP000179807"/>
    </source>
</evidence>
<evidence type="ECO:0000313" key="7">
    <source>
        <dbReference type="EMBL" id="OHT06575.1"/>
    </source>
</evidence>
<protein>
    <recommendedName>
        <fullName evidence="6">Exportin-1 C-terminal domain-containing protein</fullName>
    </recommendedName>
</protein>
<feature type="domain" description="Exportin-1 C-terminal" evidence="6">
    <location>
        <begin position="633"/>
        <end position="866"/>
    </location>
</feature>
<comment type="subcellular location">
    <subcellularLocation>
        <location evidence="1">Nucleus</location>
    </subcellularLocation>
</comment>
<dbReference type="EMBL" id="MLAK01000722">
    <property type="protein sequence ID" value="OHT06575.1"/>
    <property type="molecule type" value="Genomic_DNA"/>
</dbReference>
<evidence type="ECO:0000256" key="2">
    <source>
        <dbReference type="ARBA" id="ARBA00009466"/>
    </source>
</evidence>
<dbReference type="SUPFAM" id="SSF48371">
    <property type="entry name" value="ARM repeat"/>
    <property type="match status" value="1"/>
</dbReference>
<dbReference type="InterPro" id="IPR016024">
    <property type="entry name" value="ARM-type_fold"/>
</dbReference>
<dbReference type="Gene3D" id="1.25.10.10">
    <property type="entry name" value="Leucine-rich Repeat Variant"/>
    <property type="match status" value="3"/>
</dbReference>
<reference evidence="7" key="1">
    <citation type="submission" date="2016-10" db="EMBL/GenBank/DDBJ databases">
        <authorList>
            <person name="Benchimol M."/>
            <person name="Almeida L.G."/>
            <person name="Vasconcelos A.T."/>
            <person name="Perreira-Neves A."/>
            <person name="Rosa I.A."/>
            <person name="Tasca T."/>
            <person name="Bogo M.R."/>
            <person name="de Souza W."/>
        </authorList>
    </citation>
    <scope>NUCLEOTIDE SEQUENCE [LARGE SCALE GENOMIC DNA]</scope>
    <source>
        <strain evidence="7">K</strain>
    </source>
</reference>
<gene>
    <name evidence="7" type="ORF">TRFO_25395</name>
</gene>
<dbReference type="GeneID" id="94839028"/>
<dbReference type="AlphaFoldDB" id="A0A1J4K5A8"/>
<organism evidence="7 8">
    <name type="scientific">Tritrichomonas foetus</name>
    <dbReference type="NCBI Taxonomy" id="1144522"/>
    <lineage>
        <taxon>Eukaryota</taxon>
        <taxon>Metamonada</taxon>
        <taxon>Parabasalia</taxon>
        <taxon>Tritrichomonadida</taxon>
        <taxon>Tritrichomonadidae</taxon>
        <taxon>Tritrichomonas</taxon>
    </lineage>
</organism>
<dbReference type="Pfam" id="PF08767">
    <property type="entry name" value="CRM1_C"/>
    <property type="match status" value="1"/>
</dbReference>
<dbReference type="PANTHER" id="PTHR11223:SF2">
    <property type="entry name" value="EXPORTIN-1"/>
    <property type="match status" value="1"/>
</dbReference>
<keyword evidence="4" id="KW-0653">Protein transport</keyword>
<name>A0A1J4K5A8_9EUKA</name>
<dbReference type="InterPro" id="IPR011989">
    <property type="entry name" value="ARM-like"/>
</dbReference>
<evidence type="ECO:0000259" key="6">
    <source>
        <dbReference type="Pfam" id="PF08767"/>
    </source>
</evidence>
<dbReference type="GO" id="GO:0006611">
    <property type="term" value="P:protein export from nucleus"/>
    <property type="evidence" value="ECO:0007669"/>
    <property type="project" value="InterPro"/>
</dbReference>
<proteinExistence type="inferred from homology"/>
<evidence type="ECO:0000256" key="1">
    <source>
        <dbReference type="ARBA" id="ARBA00004123"/>
    </source>
</evidence>
<dbReference type="Proteomes" id="UP000179807">
    <property type="component" value="Unassembled WGS sequence"/>
</dbReference>
<dbReference type="GO" id="GO:0000056">
    <property type="term" value="P:ribosomal small subunit export from nucleus"/>
    <property type="evidence" value="ECO:0007669"/>
    <property type="project" value="TreeGrafter"/>
</dbReference>